<organism evidence="2 3">
    <name type="scientific">Rudanella paleaurantiibacter</name>
    <dbReference type="NCBI Taxonomy" id="2614655"/>
    <lineage>
        <taxon>Bacteria</taxon>
        <taxon>Pseudomonadati</taxon>
        <taxon>Bacteroidota</taxon>
        <taxon>Cytophagia</taxon>
        <taxon>Cytophagales</taxon>
        <taxon>Cytophagaceae</taxon>
        <taxon>Rudanella</taxon>
    </lineage>
</organism>
<dbReference type="RefSeq" id="WP_152125889.1">
    <property type="nucleotide sequence ID" value="NZ_WELI01000009.1"/>
</dbReference>
<dbReference type="AlphaFoldDB" id="A0A7J5TUV4"/>
<reference evidence="2 3" key="1">
    <citation type="submission" date="2019-10" db="EMBL/GenBank/DDBJ databases">
        <title>Rudanella paleaurantiibacter sp. nov., isolated from sludge.</title>
        <authorList>
            <person name="Xu S.Q."/>
        </authorList>
    </citation>
    <scope>NUCLEOTIDE SEQUENCE [LARGE SCALE GENOMIC DNA]</scope>
    <source>
        <strain evidence="2 3">HX-22-17</strain>
    </source>
</reference>
<keyword evidence="3" id="KW-1185">Reference proteome</keyword>
<evidence type="ECO:0000256" key="1">
    <source>
        <dbReference type="SAM" id="SignalP"/>
    </source>
</evidence>
<dbReference type="Gene3D" id="1.25.40.10">
    <property type="entry name" value="Tetratricopeptide repeat domain"/>
    <property type="match status" value="1"/>
</dbReference>
<sequence>MRKLLLSATTLCLVAQLATAQIRLPQPSPGASVMQTIGTTDVTVKYSRPSLKGREPFTSAFVPYGKVWRTGANAATSFNTTTDLMVGGQKLPAGTYALLSIPSQNEWTLIFSKNGSVTEQNYKQEEDALRVQIAAAPAAEKTETFTINFSDVTDSTANMNIVFGNAKATAKLGVDVTANASANVDKAVADKPEDPAVLQAAAGYNLSKGRNLEQALSWADKSIGMKETFRNVWLKAQILAKMGKFAEAVPLAQKALNLGETSGDAAFPFFKDAIAKGVTEYTSKLPVALPAAKGKKKKS</sequence>
<comment type="caution">
    <text evidence="2">The sequence shown here is derived from an EMBL/GenBank/DDBJ whole genome shotgun (WGS) entry which is preliminary data.</text>
</comment>
<feature type="signal peptide" evidence="1">
    <location>
        <begin position="1"/>
        <end position="20"/>
    </location>
</feature>
<evidence type="ECO:0000313" key="3">
    <source>
        <dbReference type="Proteomes" id="UP000488299"/>
    </source>
</evidence>
<feature type="chain" id="PRO_5029901063" evidence="1">
    <location>
        <begin position="21"/>
        <end position="299"/>
    </location>
</feature>
<keyword evidence="1" id="KW-0732">Signal</keyword>
<dbReference type="InterPro" id="IPR021314">
    <property type="entry name" value="DUF2911"/>
</dbReference>
<dbReference type="Proteomes" id="UP000488299">
    <property type="component" value="Unassembled WGS sequence"/>
</dbReference>
<evidence type="ECO:0000313" key="2">
    <source>
        <dbReference type="EMBL" id="KAB7727938.1"/>
    </source>
</evidence>
<dbReference type="InterPro" id="IPR011990">
    <property type="entry name" value="TPR-like_helical_dom_sf"/>
</dbReference>
<dbReference type="SUPFAM" id="SSF48452">
    <property type="entry name" value="TPR-like"/>
    <property type="match status" value="1"/>
</dbReference>
<proteinExistence type="predicted"/>
<accession>A0A7J5TUV4</accession>
<gene>
    <name evidence="2" type="ORF">F5984_19440</name>
</gene>
<protein>
    <submittedName>
        <fullName evidence="2">DUF2911 domain-containing protein</fullName>
    </submittedName>
</protein>
<dbReference type="Pfam" id="PF11138">
    <property type="entry name" value="DUF2911"/>
    <property type="match status" value="1"/>
</dbReference>
<dbReference type="EMBL" id="WELI01000009">
    <property type="protein sequence ID" value="KAB7727938.1"/>
    <property type="molecule type" value="Genomic_DNA"/>
</dbReference>
<name>A0A7J5TUV4_9BACT</name>